<keyword evidence="1" id="KW-0479">Metal-binding</keyword>
<dbReference type="GO" id="GO:0003729">
    <property type="term" value="F:mRNA binding"/>
    <property type="evidence" value="ECO:0007669"/>
    <property type="project" value="TreeGrafter"/>
</dbReference>
<feature type="region of interest" description="Disordered" evidence="5">
    <location>
        <begin position="237"/>
        <end position="295"/>
    </location>
</feature>
<evidence type="ECO:0000313" key="8">
    <source>
        <dbReference type="Proteomes" id="UP000308652"/>
    </source>
</evidence>
<dbReference type="GO" id="GO:0008270">
    <property type="term" value="F:zinc ion binding"/>
    <property type="evidence" value="ECO:0007669"/>
    <property type="project" value="UniProtKB-KW"/>
</dbReference>
<gene>
    <name evidence="7" type="ORF">BDQ12DRAFT_152220</name>
</gene>
<feature type="compositionally biased region" description="Polar residues" evidence="5">
    <location>
        <begin position="557"/>
        <end position="567"/>
    </location>
</feature>
<dbReference type="OrthoDB" id="448399at2759"/>
<evidence type="ECO:0000256" key="4">
    <source>
        <dbReference type="PROSITE-ProRule" id="PRU00322"/>
    </source>
</evidence>
<keyword evidence="8" id="KW-1185">Reference proteome</keyword>
<dbReference type="InterPro" id="IPR036443">
    <property type="entry name" value="Znf_RanBP2_sf"/>
</dbReference>
<dbReference type="PANTHER" id="PTHR23111">
    <property type="entry name" value="ZINC FINGER PROTEIN"/>
    <property type="match status" value="1"/>
</dbReference>
<dbReference type="PANTHER" id="PTHR23111:SF40">
    <property type="entry name" value="RNA-BINDING PROTEIN INVOLVED IN HETEROCHROMATIN ASSEMBLY-RELATED"/>
    <property type="match status" value="1"/>
</dbReference>
<name>A0A5C3M0K8_9AGAR</name>
<proteinExistence type="predicted"/>
<feature type="region of interest" description="Disordered" evidence="5">
    <location>
        <begin position="46"/>
        <end position="67"/>
    </location>
</feature>
<dbReference type="STRING" id="68775.A0A5C3M0K8"/>
<evidence type="ECO:0000256" key="2">
    <source>
        <dbReference type="ARBA" id="ARBA00022771"/>
    </source>
</evidence>
<feature type="compositionally biased region" description="Polar residues" evidence="5">
    <location>
        <begin position="338"/>
        <end position="347"/>
    </location>
</feature>
<feature type="domain" description="RanBP2-type" evidence="6">
    <location>
        <begin position="301"/>
        <end position="332"/>
    </location>
</feature>
<feature type="region of interest" description="Disordered" evidence="5">
    <location>
        <begin position="89"/>
        <end position="128"/>
    </location>
</feature>
<feature type="compositionally biased region" description="Polar residues" evidence="5">
    <location>
        <begin position="355"/>
        <end position="369"/>
    </location>
</feature>
<feature type="region of interest" description="Disordered" evidence="5">
    <location>
        <begin position="614"/>
        <end position="648"/>
    </location>
</feature>
<feature type="region of interest" description="Disordered" evidence="5">
    <location>
        <begin position="553"/>
        <end position="594"/>
    </location>
</feature>
<evidence type="ECO:0000313" key="7">
    <source>
        <dbReference type="EMBL" id="TFK37678.1"/>
    </source>
</evidence>
<feature type="compositionally biased region" description="Polar residues" evidence="5">
    <location>
        <begin position="277"/>
        <end position="292"/>
    </location>
</feature>
<organism evidence="7 8">
    <name type="scientific">Crucibulum laeve</name>
    <dbReference type="NCBI Taxonomy" id="68775"/>
    <lineage>
        <taxon>Eukaryota</taxon>
        <taxon>Fungi</taxon>
        <taxon>Dikarya</taxon>
        <taxon>Basidiomycota</taxon>
        <taxon>Agaricomycotina</taxon>
        <taxon>Agaricomycetes</taxon>
        <taxon>Agaricomycetidae</taxon>
        <taxon>Agaricales</taxon>
        <taxon>Agaricineae</taxon>
        <taxon>Nidulariaceae</taxon>
        <taxon>Crucibulum</taxon>
    </lineage>
</organism>
<feature type="compositionally biased region" description="Basic and acidic residues" evidence="5">
    <location>
        <begin position="89"/>
        <end position="101"/>
    </location>
</feature>
<evidence type="ECO:0000259" key="6">
    <source>
        <dbReference type="PROSITE" id="PS50199"/>
    </source>
</evidence>
<evidence type="ECO:0000256" key="3">
    <source>
        <dbReference type="ARBA" id="ARBA00022833"/>
    </source>
</evidence>
<dbReference type="PROSITE" id="PS01358">
    <property type="entry name" value="ZF_RANBP2_1"/>
    <property type="match status" value="2"/>
</dbReference>
<dbReference type="SUPFAM" id="SSF90209">
    <property type="entry name" value="Ran binding protein zinc finger-like"/>
    <property type="match status" value="2"/>
</dbReference>
<evidence type="ECO:0000256" key="5">
    <source>
        <dbReference type="SAM" id="MobiDB-lite"/>
    </source>
</evidence>
<feature type="region of interest" description="Disordered" evidence="5">
    <location>
        <begin position="335"/>
        <end position="426"/>
    </location>
</feature>
<protein>
    <recommendedName>
        <fullName evidence="6">RanBP2-type domain-containing protein</fullName>
    </recommendedName>
</protein>
<dbReference type="AlphaFoldDB" id="A0A5C3M0K8"/>
<accession>A0A5C3M0K8</accession>
<keyword evidence="3" id="KW-0862">Zinc</keyword>
<feature type="compositionally biased region" description="Polar residues" evidence="5">
    <location>
        <begin position="46"/>
        <end position="66"/>
    </location>
</feature>
<dbReference type="InterPro" id="IPR001876">
    <property type="entry name" value="Znf_RanBP2"/>
</dbReference>
<dbReference type="PROSITE" id="PS50199">
    <property type="entry name" value="ZF_RANBP2_2"/>
    <property type="match status" value="1"/>
</dbReference>
<reference evidence="7 8" key="1">
    <citation type="journal article" date="2019" name="Nat. Ecol. Evol.">
        <title>Megaphylogeny resolves global patterns of mushroom evolution.</title>
        <authorList>
            <person name="Varga T."/>
            <person name="Krizsan K."/>
            <person name="Foldi C."/>
            <person name="Dima B."/>
            <person name="Sanchez-Garcia M."/>
            <person name="Sanchez-Ramirez S."/>
            <person name="Szollosi G.J."/>
            <person name="Szarkandi J.G."/>
            <person name="Papp V."/>
            <person name="Albert L."/>
            <person name="Andreopoulos W."/>
            <person name="Angelini C."/>
            <person name="Antonin V."/>
            <person name="Barry K.W."/>
            <person name="Bougher N.L."/>
            <person name="Buchanan P."/>
            <person name="Buyck B."/>
            <person name="Bense V."/>
            <person name="Catcheside P."/>
            <person name="Chovatia M."/>
            <person name="Cooper J."/>
            <person name="Damon W."/>
            <person name="Desjardin D."/>
            <person name="Finy P."/>
            <person name="Geml J."/>
            <person name="Haridas S."/>
            <person name="Hughes K."/>
            <person name="Justo A."/>
            <person name="Karasinski D."/>
            <person name="Kautmanova I."/>
            <person name="Kiss B."/>
            <person name="Kocsube S."/>
            <person name="Kotiranta H."/>
            <person name="LaButti K.M."/>
            <person name="Lechner B.E."/>
            <person name="Liimatainen K."/>
            <person name="Lipzen A."/>
            <person name="Lukacs Z."/>
            <person name="Mihaltcheva S."/>
            <person name="Morgado L.N."/>
            <person name="Niskanen T."/>
            <person name="Noordeloos M.E."/>
            <person name="Ohm R.A."/>
            <person name="Ortiz-Santana B."/>
            <person name="Ovrebo C."/>
            <person name="Racz N."/>
            <person name="Riley R."/>
            <person name="Savchenko A."/>
            <person name="Shiryaev A."/>
            <person name="Soop K."/>
            <person name="Spirin V."/>
            <person name="Szebenyi C."/>
            <person name="Tomsovsky M."/>
            <person name="Tulloss R.E."/>
            <person name="Uehling J."/>
            <person name="Grigoriev I.V."/>
            <person name="Vagvolgyi C."/>
            <person name="Papp T."/>
            <person name="Martin F.M."/>
            <person name="Miettinen O."/>
            <person name="Hibbett D.S."/>
            <person name="Nagy L.G."/>
        </authorList>
    </citation>
    <scope>NUCLEOTIDE SEQUENCE [LARGE SCALE GENOMIC DNA]</scope>
    <source>
        <strain evidence="7 8">CBS 166.37</strain>
    </source>
</reference>
<feature type="compositionally biased region" description="Low complexity" evidence="5">
    <location>
        <begin position="240"/>
        <end position="252"/>
    </location>
</feature>
<dbReference type="EMBL" id="ML213607">
    <property type="protein sequence ID" value="TFK37678.1"/>
    <property type="molecule type" value="Genomic_DNA"/>
</dbReference>
<dbReference type="Proteomes" id="UP000308652">
    <property type="component" value="Unassembled WGS sequence"/>
</dbReference>
<sequence length="766" mass="82827">MNSSRPPPLYSSTNMSSFAFADPMSAKSSSFEDAVARLQHLSFRSNSALNPQSASLQTPSPYSDASPSKVYCTLDPPFTMSYPYLTQQLDRDTSPKPHSFEHSPASSTSSDQDYASGLSSRASTSRPSHGFEAFFGTRSRVVRLFNLPTSAESFLSAVFSPQNSAEYARGSIPIPATMWELREEYSDPNCDSIWAVFKTHEEACAALTLSGPAMSVTTALESDLEPFRKLKRFVPRSMAPTPSTSTLSSRPPLDLHHPQMLRASSSYSDLHRPPSASPNHLASKNGYTISTNPPNPRTSFRLGDWICTSPKCAAHNFGRNVNCIGCGYPRIDSGMMPPQNQTSSSQAARAVPSPRFSSMQGNVTYYSSGPPTAQQQQQHHQQSQQPAPPSFSDAGSQPCFPPSGSTPQNSAPPKAAHPLLTPSGRTFAVGGRVQNISSDPLSPCIMYWPDNEPFPEQGQIRPSGLTGIPPPIMNTGNRGPISHQPGDWICKKCNYLNWRRRKVCQTCLPYAEGNGDSISAAVQAERIALLTSVLAQTQRSTIGVVPPAAPEAAAAQSLRSHSMTPPQVQRRFVDVSPPQTMRTIQRPVHRSQSHFQLGGQYATSSSQYTNATPIYQTSGHRQPSPIYSTGPSLSRAPSSPPEPVPEASHLLPSFFQDVQDQADLLHSPSLSPTATTASSTDLSLEDYDSLVASTAMLGLGPAIQTASSTISSTDNIWKLDGDESKSLSAFPLPNQDELLGGSRKTSREQLRAQDTGAFNSIYNIRN</sequence>
<dbReference type="Gene3D" id="4.10.1060.10">
    <property type="entry name" value="Zinc finger, RanBP2-type"/>
    <property type="match status" value="2"/>
</dbReference>
<dbReference type="SMART" id="SM00547">
    <property type="entry name" value="ZnF_RBZ"/>
    <property type="match status" value="2"/>
</dbReference>
<feature type="compositionally biased region" description="Polar residues" evidence="5">
    <location>
        <begin position="614"/>
        <end position="632"/>
    </location>
</feature>
<feature type="compositionally biased region" description="Low complexity" evidence="5">
    <location>
        <begin position="370"/>
        <end position="385"/>
    </location>
</feature>
<keyword evidence="2 4" id="KW-0863">Zinc-finger</keyword>
<evidence type="ECO:0000256" key="1">
    <source>
        <dbReference type="ARBA" id="ARBA00022723"/>
    </source>
</evidence>
<feature type="compositionally biased region" description="Polar residues" evidence="5">
    <location>
        <begin position="104"/>
        <end position="127"/>
    </location>
</feature>